<keyword evidence="3" id="KW-1185">Reference proteome</keyword>
<sequence length="314" mass="35585">MLLLLTLNENRLFAMKIEQTKIQLIHNPTAGAEEHEAEHLLEMLKSSGYRCNYASSKKKILKKIATDVKYITVAGGDGTVRKVILAMLDKKLKFKRPIAILPLGTANNIASSLKIEENLRLNAESWKKEKLQKLDIGVAKTRKDEEHFIESFGFGLFPALIKWMDEQPRAESEEPEDEVKQAHNALLHLTKHYEPLKASLLYDGKEVNDEFIMIELLNISRLGPKLQLAKADPGDGMLELVAVRAKQRPILIKYFEDIVAGKKPVFPIKSIPINQIKIALETKDIHVDDELKESKLHTWIVDVLPNMVDIVLTS</sequence>
<dbReference type="InterPro" id="IPR016064">
    <property type="entry name" value="NAD/diacylglycerol_kinase_sf"/>
</dbReference>
<accession>A0A285ZT87</accession>
<dbReference type="InterPro" id="IPR017438">
    <property type="entry name" value="ATP-NAD_kinase_N"/>
</dbReference>
<protein>
    <submittedName>
        <fullName evidence="2">Diacylglycerol kinase family enzyme</fullName>
    </submittedName>
</protein>
<reference evidence="3" key="1">
    <citation type="submission" date="2017-09" db="EMBL/GenBank/DDBJ databases">
        <authorList>
            <person name="Varghese N."/>
            <person name="Submissions S."/>
        </authorList>
    </citation>
    <scope>NUCLEOTIDE SEQUENCE [LARGE SCALE GENOMIC DNA]</scope>
    <source>
        <strain evidence="3">CGMCC 1.12803</strain>
    </source>
</reference>
<keyword evidence="2" id="KW-0808">Transferase</keyword>
<dbReference type="InterPro" id="IPR001206">
    <property type="entry name" value="Diacylglycerol_kinase_cat_dom"/>
</dbReference>
<dbReference type="OrthoDB" id="142078at2"/>
<evidence type="ECO:0000259" key="1">
    <source>
        <dbReference type="PROSITE" id="PS50146"/>
    </source>
</evidence>
<dbReference type="Pfam" id="PF00781">
    <property type="entry name" value="DAGK_cat"/>
    <property type="match status" value="1"/>
</dbReference>
<gene>
    <name evidence="2" type="ORF">SAMN06297358_0893</name>
</gene>
<keyword evidence="2" id="KW-0418">Kinase</keyword>
<evidence type="ECO:0000313" key="2">
    <source>
        <dbReference type="EMBL" id="SOD12874.1"/>
    </source>
</evidence>
<dbReference type="Proteomes" id="UP000219281">
    <property type="component" value="Unassembled WGS sequence"/>
</dbReference>
<dbReference type="PROSITE" id="PS50146">
    <property type="entry name" value="DAGK"/>
    <property type="match status" value="1"/>
</dbReference>
<dbReference type="Gene3D" id="3.40.50.10330">
    <property type="entry name" value="Probable inorganic polyphosphate/atp-NAD kinase, domain 1"/>
    <property type="match status" value="1"/>
</dbReference>
<dbReference type="Gene3D" id="2.60.200.40">
    <property type="match status" value="1"/>
</dbReference>
<dbReference type="GO" id="GO:0016301">
    <property type="term" value="F:kinase activity"/>
    <property type="evidence" value="ECO:0007669"/>
    <property type="project" value="UniProtKB-KW"/>
</dbReference>
<evidence type="ECO:0000313" key="3">
    <source>
        <dbReference type="Proteomes" id="UP000219281"/>
    </source>
</evidence>
<feature type="domain" description="DAGKc" evidence="1">
    <location>
        <begin position="71"/>
        <end position="143"/>
    </location>
</feature>
<dbReference type="InterPro" id="IPR050187">
    <property type="entry name" value="Lipid_Phosphate_FormReg"/>
</dbReference>
<dbReference type="PANTHER" id="PTHR12358:SF54">
    <property type="entry name" value="SPHINGOSINE KINASE RELATED PROTEIN"/>
    <property type="match status" value="1"/>
</dbReference>
<dbReference type="SMART" id="SM00046">
    <property type="entry name" value="DAGKc"/>
    <property type="match status" value="1"/>
</dbReference>
<name>A0A285ZT87_9SPHI</name>
<dbReference type="SUPFAM" id="SSF111331">
    <property type="entry name" value="NAD kinase/diacylglycerol kinase-like"/>
    <property type="match status" value="1"/>
</dbReference>
<organism evidence="2 3">
    <name type="scientific">Pedobacter xixiisoli</name>
    <dbReference type="NCBI Taxonomy" id="1476464"/>
    <lineage>
        <taxon>Bacteria</taxon>
        <taxon>Pseudomonadati</taxon>
        <taxon>Bacteroidota</taxon>
        <taxon>Sphingobacteriia</taxon>
        <taxon>Sphingobacteriales</taxon>
        <taxon>Sphingobacteriaceae</taxon>
        <taxon>Pedobacter</taxon>
    </lineage>
</organism>
<dbReference type="PANTHER" id="PTHR12358">
    <property type="entry name" value="SPHINGOSINE KINASE"/>
    <property type="match status" value="1"/>
</dbReference>
<dbReference type="EMBL" id="OCMT01000001">
    <property type="protein sequence ID" value="SOD12874.1"/>
    <property type="molecule type" value="Genomic_DNA"/>
</dbReference>
<dbReference type="AlphaFoldDB" id="A0A285ZT87"/>
<proteinExistence type="predicted"/>